<dbReference type="Proteomes" id="UP001060215">
    <property type="component" value="Chromosome 11"/>
</dbReference>
<accession>A0ACC0F5N1</accession>
<organism evidence="1 2">
    <name type="scientific">Camellia lanceoleosa</name>
    <dbReference type="NCBI Taxonomy" id="1840588"/>
    <lineage>
        <taxon>Eukaryota</taxon>
        <taxon>Viridiplantae</taxon>
        <taxon>Streptophyta</taxon>
        <taxon>Embryophyta</taxon>
        <taxon>Tracheophyta</taxon>
        <taxon>Spermatophyta</taxon>
        <taxon>Magnoliopsida</taxon>
        <taxon>eudicotyledons</taxon>
        <taxon>Gunneridae</taxon>
        <taxon>Pentapetalae</taxon>
        <taxon>asterids</taxon>
        <taxon>Ericales</taxon>
        <taxon>Theaceae</taxon>
        <taxon>Camellia</taxon>
    </lineage>
</organism>
<evidence type="ECO:0000313" key="2">
    <source>
        <dbReference type="Proteomes" id="UP001060215"/>
    </source>
</evidence>
<dbReference type="EMBL" id="CM045768">
    <property type="protein sequence ID" value="KAI7983949.1"/>
    <property type="molecule type" value="Genomic_DNA"/>
</dbReference>
<name>A0ACC0F5N1_9ERIC</name>
<reference evidence="1 2" key="1">
    <citation type="journal article" date="2022" name="Plant J.">
        <title>Chromosome-level genome of Camellia lanceoleosa provides a valuable resource for understanding genome evolution and self-incompatibility.</title>
        <authorList>
            <person name="Gong W."/>
            <person name="Xiao S."/>
            <person name="Wang L."/>
            <person name="Liao Z."/>
            <person name="Chang Y."/>
            <person name="Mo W."/>
            <person name="Hu G."/>
            <person name="Li W."/>
            <person name="Zhao G."/>
            <person name="Zhu H."/>
            <person name="Hu X."/>
            <person name="Ji K."/>
            <person name="Xiang X."/>
            <person name="Song Q."/>
            <person name="Yuan D."/>
            <person name="Jin S."/>
            <person name="Zhang L."/>
        </authorList>
    </citation>
    <scope>NUCLEOTIDE SEQUENCE [LARGE SCALE GENOMIC DNA]</scope>
    <source>
        <strain evidence="1">SQ_2022a</strain>
    </source>
</reference>
<comment type="caution">
    <text evidence="1">The sequence shown here is derived from an EMBL/GenBank/DDBJ whole genome shotgun (WGS) entry which is preliminary data.</text>
</comment>
<protein>
    <submittedName>
        <fullName evidence="1">Uncharacterized protein</fullName>
    </submittedName>
</protein>
<evidence type="ECO:0000313" key="1">
    <source>
        <dbReference type="EMBL" id="KAI7983949.1"/>
    </source>
</evidence>
<sequence>MDVQRLVSLLMKQVEDKANQSGASDRMSSVNESRQAEQRLSIMEEEARKEIHLNMYLILGVDPAVTASEIKKAYRKAALRHHTDKAGQCLTRSENGDDGL</sequence>
<keyword evidence="2" id="KW-1185">Reference proteome</keyword>
<proteinExistence type="predicted"/>
<gene>
    <name evidence="1" type="ORF">LOK49_LG15G02317</name>
</gene>